<sequence>MMIAPIIFALLLGAFIFVILPHAGFVRRTLSVGIFLALITVVYVGASELLGRPKPMTLEWRDTAKAQVVGAFPIENEAIYVWLTTPGSAEPRFYVLPWSQQAAQQLQDAMGKAEADGTGVEMKMQATDAGLDTREPMFYARPQPALPTKDYQRGASPLVYTQPKS</sequence>
<dbReference type="Proteomes" id="UP000248616">
    <property type="component" value="Unassembled WGS sequence"/>
</dbReference>
<evidence type="ECO:0000313" key="3">
    <source>
        <dbReference type="EMBL" id="PZV34005.1"/>
    </source>
</evidence>
<protein>
    <submittedName>
        <fullName evidence="3">Uncharacterized protein</fullName>
    </submittedName>
</protein>
<dbReference type="RefSeq" id="WP_111548291.1">
    <property type="nucleotide sequence ID" value="NZ_MZXV01000076.1"/>
</dbReference>
<evidence type="ECO:0000256" key="2">
    <source>
        <dbReference type="SAM" id="Phobius"/>
    </source>
</evidence>
<accession>A0A2W7BT35</accession>
<keyword evidence="2" id="KW-0472">Membrane</keyword>
<feature type="transmembrane region" description="Helical" evidence="2">
    <location>
        <begin position="31"/>
        <end position="51"/>
    </location>
</feature>
<feature type="region of interest" description="Disordered" evidence="1">
    <location>
        <begin position="143"/>
        <end position="165"/>
    </location>
</feature>
<proteinExistence type="predicted"/>
<keyword evidence="4" id="KW-1185">Reference proteome</keyword>
<organism evidence="3 4">
    <name type="scientific">Mesorhizobium kowhaii</name>
    <dbReference type="NCBI Taxonomy" id="1300272"/>
    <lineage>
        <taxon>Bacteria</taxon>
        <taxon>Pseudomonadati</taxon>
        <taxon>Pseudomonadota</taxon>
        <taxon>Alphaproteobacteria</taxon>
        <taxon>Hyphomicrobiales</taxon>
        <taxon>Phyllobacteriaceae</taxon>
        <taxon>Mesorhizobium</taxon>
    </lineage>
</organism>
<reference evidence="4" key="1">
    <citation type="submission" date="2017-03" db="EMBL/GenBank/DDBJ databases">
        <authorList>
            <person name="Safronova V.I."/>
            <person name="Sazanova A.L."/>
            <person name="Chirak E.R."/>
        </authorList>
    </citation>
    <scope>NUCLEOTIDE SEQUENCE [LARGE SCALE GENOMIC DNA]</scope>
    <source>
        <strain evidence="4">Ach-343</strain>
    </source>
</reference>
<dbReference type="AlphaFoldDB" id="A0A2W7BT35"/>
<keyword evidence="2" id="KW-1133">Transmembrane helix</keyword>
<keyword evidence="2" id="KW-0812">Transmembrane</keyword>
<evidence type="ECO:0000256" key="1">
    <source>
        <dbReference type="SAM" id="MobiDB-lite"/>
    </source>
</evidence>
<comment type="caution">
    <text evidence="3">The sequence shown here is derived from an EMBL/GenBank/DDBJ whole genome shotgun (WGS) entry which is preliminary data.</text>
</comment>
<gene>
    <name evidence="3" type="ORF">B5V02_33390</name>
</gene>
<dbReference type="EMBL" id="MZXV01000076">
    <property type="protein sequence ID" value="PZV34005.1"/>
    <property type="molecule type" value="Genomic_DNA"/>
</dbReference>
<evidence type="ECO:0000313" key="4">
    <source>
        <dbReference type="Proteomes" id="UP000248616"/>
    </source>
</evidence>
<dbReference type="OrthoDB" id="8074224at2"/>
<name>A0A2W7BT35_9HYPH</name>